<sequence>MSSAASTSTSQLAKRLADQLIQHHGCCGDCHAQASQAHHEQHEEHCGLQLYLEELKTGEAFPDVLSQNRLPTPVDNLAGQITGTRKKQVYNGISIDPSSSDPLHICLPAGSHSVTFDIDSIVGYLTSLAVAKQGTRWYPTQMMVSDLQSSLHLSLVQVSYVDRQGCTHTVRRPVHKVPHTFSRVAG</sequence>
<evidence type="ECO:0000313" key="1">
    <source>
        <dbReference type="EMBL" id="KAB8222577.1"/>
    </source>
</evidence>
<name>A0A5N6EYY1_9EURO</name>
<dbReference type="AlphaFoldDB" id="A0A5N6EYY1"/>
<reference evidence="1 2" key="1">
    <citation type="submission" date="2019-04" db="EMBL/GenBank/DDBJ databases">
        <title>Fungal friends and foes A comparative genomics study of 23 Aspergillus species from section Flavi.</title>
        <authorList>
            <consortium name="DOE Joint Genome Institute"/>
            <person name="Kjaerbolling I."/>
            <person name="Vesth T.C."/>
            <person name="Frisvad J.C."/>
            <person name="Nybo J.L."/>
            <person name="Theobald S."/>
            <person name="Kildgaard S."/>
            <person name="Petersen T.I."/>
            <person name="Kuo A."/>
            <person name="Sato A."/>
            <person name="Lyhne E.K."/>
            <person name="Kogle M.E."/>
            <person name="Wiebenga A."/>
            <person name="Kun R.S."/>
            <person name="Lubbers R.J."/>
            <person name="Makela M.R."/>
            <person name="Barry K."/>
            <person name="Chovatia M."/>
            <person name="Clum A."/>
            <person name="Daum C."/>
            <person name="Haridas S."/>
            <person name="He G."/>
            <person name="LaButti K."/>
            <person name="Lipzen A."/>
            <person name="Mondo S."/>
            <person name="Pangilinan J."/>
            <person name="Riley R."/>
            <person name="Salamov A."/>
            <person name="Simmons B.A."/>
            <person name="Magnuson J.K."/>
            <person name="Henrissat B."/>
            <person name="Mortensen U.H."/>
            <person name="Larsen T.O."/>
            <person name="De vries R.P."/>
            <person name="Grigoriev I.V."/>
            <person name="Machida M."/>
            <person name="Baker S.E."/>
            <person name="Andersen M.R."/>
        </authorList>
    </citation>
    <scope>NUCLEOTIDE SEQUENCE [LARGE SCALE GENOMIC DNA]</scope>
    <source>
        <strain evidence="1 2">CBS 126849</strain>
    </source>
</reference>
<gene>
    <name evidence="1" type="ORF">BDV33DRAFT_168437</name>
</gene>
<protein>
    <submittedName>
        <fullName evidence="1">Uncharacterized protein</fullName>
    </submittedName>
</protein>
<accession>A0A5N6EYY1</accession>
<dbReference type="Proteomes" id="UP000326799">
    <property type="component" value="Unassembled WGS sequence"/>
</dbReference>
<organism evidence="1 2">
    <name type="scientific">Aspergillus novoparasiticus</name>
    <dbReference type="NCBI Taxonomy" id="986946"/>
    <lineage>
        <taxon>Eukaryota</taxon>
        <taxon>Fungi</taxon>
        <taxon>Dikarya</taxon>
        <taxon>Ascomycota</taxon>
        <taxon>Pezizomycotina</taxon>
        <taxon>Eurotiomycetes</taxon>
        <taxon>Eurotiomycetidae</taxon>
        <taxon>Eurotiales</taxon>
        <taxon>Aspergillaceae</taxon>
        <taxon>Aspergillus</taxon>
        <taxon>Aspergillus subgen. Circumdati</taxon>
    </lineage>
</organism>
<dbReference type="EMBL" id="ML733411">
    <property type="protein sequence ID" value="KAB8222577.1"/>
    <property type="molecule type" value="Genomic_DNA"/>
</dbReference>
<proteinExistence type="predicted"/>
<evidence type="ECO:0000313" key="2">
    <source>
        <dbReference type="Proteomes" id="UP000326799"/>
    </source>
</evidence>
<keyword evidence="2" id="KW-1185">Reference proteome</keyword>